<keyword evidence="4" id="KW-1185">Reference proteome</keyword>
<name>A0A814DH78_9BILA</name>
<dbReference type="PROSITE" id="PS00675">
    <property type="entry name" value="SIGMA54_INTERACT_1"/>
    <property type="match status" value="1"/>
</dbReference>
<gene>
    <name evidence="2" type="ORF">GPM918_LOCUS11432</name>
    <name evidence="3" type="ORF">SRO942_LOCUS11437</name>
</gene>
<dbReference type="GO" id="GO:0004842">
    <property type="term" value="F:ubiquitin-protein transferase activity"/>
    <property type="evidence" value="ECO:0007669"/>
    <property type="project" value="InterPro"/>
</dbReference>
<proteinExistence type="predicted"/>
<accession>A0A814DH78</accession>
<evidence type="ECO:0000313" key="4">
    <source>
        <dbReference type="Proteomes" id="UP000663829"/>
    </source>
</evidence>
<organism evidence="2 4">
    <name type="scientific">Didymodactylos carnosus</name>
    <dbReference type="NCBI Taxonomy" id="1234261"/>
    <lineage>
        <taxon>Eukaryota</taxon>
        <taxon>Metazoa</taxon>
        <taxon>Spiralia</taxon>
        <taxon>Gnathifera</taxon>
        <taxon>Rotifera</taxon>
        <taxon>Eurotatoria</taxon>
        <taxon>Bdelloidea</taxon>
        <taxon>Philodinida</taxon>
        <taxon>Philodinidae</taxon>
        <taxon>Didymodactylos</taxon>
    </lineage>
</organism>
<protein>
    <submittedName>
        <fullName evidence="2">Uncharacterized protein</fullName>
    </submittedName>
</protein>
<comment type="caution">
    <text evidence="2">The sequence shown here is derived from an EMBL/GenBank/DDBJ whole genome shotgun (WGS) entry which is preliminary data.</text>
</comment>
<dbReference type="Proteomes" id="UP000681722">
    <property type="component" value="Unassembled WGS sequence"/>
</dbReference>
<evidence type="ECO:0000313" key="2">
    <source>
        <dbReference type="EMBL" id="CAF0954646.1"/>
    </source>
</evidence>
<sequence length="4053" mass="470683">MLCGKTRNIRSQLSENNTICISINDNVNISSLIKAFVANVITTGREQTIYLNISINAPFQEINRAFFSLFICGTLTDPASGVTFSLSNSTRCKFIIEIPYLDSVQLSVFDNFKKTFPLLSLINSNDIKEITEDNYPLEIGQNEELVARFLKAFHEEKINRLSVDDQPVDFPVVCNHNECRVQIYNALNAFDLNKIYLQSFIQFLSRRFQFFLNPYYRYNTTRPNLGSTVIQQMIEEAKCLVRIDFSMDQFRKVYLVYDRGFSLQLLHPNWDIVSHQIKCLFNNEDPLLQNMFVGKDPFPVLLSWLLNIPENHFVQLLSKTKFVLTENIAYKLFHLQERKLTRMPLIIEGDTGVGKTFLLRFYSFLLNSQLLNDRDLEISPCILERLSIWLLKDVIGKLETQEPLLLRKIVFLVHTFILVKSSATNDLEMDTDEEMLNLIPVSDDNESFSESDMDKALKLIKKCLQNFEYPALVLEKLWKIILLVADTSTSATATNDVQSTLTTRQMLLTQLYEHIASRLASSCLLEPTKRLEQLLMNTDILKMNDSIKLFKEYVNFTNVKPLFYRLLLHPGITESRLEEFMKPIVTLARQLQVVENKQNIMEIVVFFDEVNTSSCLGLFKEMFMDRSLHGQLLPNNIFFTAAINPYSGRNQAKSAADQSNIIHRRDYLVHDLPETLQFLKCSYGTLPINQLRTYVERNIEMYHVKSIQNMPLEEYARDTLCNAIVNAQEFCLKRLGGNSVSQREIERCFQIVSFFWTTKYTDETEKKPIVCIALAIAMVYYFRLPTKDDRQQCNDLLSPTREEFSMVISRAIPDFSKKVQEELEKFVTVKNFVLPPGVALNQAVREHIFALVVSIATRTPLCIIGAPGQSKTLSFQIVVQNLQGSLASPRPFCTTLPAVDAFFCLGSKYSRAEDIAAVFERALKREQDYVQNRLNARCVVFLDEAGLPDEKKMVLKVLHPYLDERKVAFVAVSNKLFDAANANRMMCVFRSLPSEEDQLTLAFGCLGLQYPDDNIDEHLEKIILALCKAYRQILHCDDIPNIFHDRDFIYMLRELRFDISTRNAASSTHKDNWNLHRQENNSTVILSCITPTSLLCALENNFNGITKNQFDRLVQIFFTSVSECISSFNKPNDIKYRDPISVLRDSMKLEPSRRRLCGRYKLIIDESEDESVANLLFEVGILESNSENTAVFRMSDFETDVDNELRNVELLSTIKLCMETGKTILMINTGRIHGSLYDVFNQNFSIMASGDERKIFSKVAIGAQTLDCVVHEQFQCIVYIKRSELHEIPAPFLSRFQKYLLSTHDFYRLQLEKLPRTQQEILENIEKKSQSFISHFGQQYFYGLTENTVYSVLLTLVRSIHEQQKHVSIVEDITATNNDDISDDNDMLQNNQQQEMTMLEKKSAISITFLTSHHYTQLNIKTKSAIEQNTQNLEQCLFRIIISKLIQLISPEALVFKQQTFENSFANWISKSYFFEQEHFSIKSFVQLLISSDDQVASITTKVLLFTRSSAYINGLCQGSNRQLLGDYSRCVEVLSLGSIDNAVELKEKFDSYKHNTIKNVLIVVINGQTCTQRNHIAFVREMINICEKEASSMYEKEKHQNNHPNFIFQNPQQQKKVPKKYFIMLLHIPAQEIYHQPCFPSIYLHDWDIYFFDTCASGKEIHLQKIFSMLSVLETKNDHDDREDLVSDFDVLFDESLWNFCSRIPKFTENLSLTLPISNASNFYQPHCTLAERVHYLRKSMNTCPQLQEYIINTYHINMSKQKSKMYTMIYQTAKDILCGRRFEGLVESIRKESANSFNTFISHILSYIVSNYGLTVISDMTNSYKLMIDLTDISNLHSDDKINAKTHIPIAMHYPSIPRTFLYSVFHERITCHVMRIKTTTMNQITDTDLVEDNTLFSYKHVLITLEKEKKIWSQYTNVQFRHLLYHSLSGDATLNNIIKQCGHTLADSYAHDLIAINCRINDNNVVEGGTIGLVSHWLQLQEQHEDTLIENDEIWLIAHITTSYEFNKNHLIALSAACSILDQLVTTNYRISLCNELRNGPINNRTDYQDKIFYEMFECLWKKLDSTTNDCSLWMQLYTFVSRYYPSEKILHTTELLNIKTKVELMHLCYLIFLNEDTPEPIELVRQILDAHALNKSFENGCLNEISIIVNLVRDYFQYKTYSQGHETLLFDIVQWLLSLLKTKALSKTEDISNEIEDFLRFLNNSTEFRLPMKQFIFDQVSDLILKRILNIKKQNINYSKICPLEMLKILLPIIVKCISITGSNMNEMDYIPPYHPSITLPSNILQQQSLINLLFFYIQKHFNNYTVTCDFVHKLMFDSDPPTNNSTEDKCIVIKKLYESISIYLVIESTACLLCEKNYDDNQSEWHRSLKTFLKAYVPISKQTDGFDDNMKHFLSIIIIRRSWNYLLTLLKSDLFLKINSEWTSYISNILVTNNNKLENIDKSIESYDKLEFTLSSCISNCSAFPKLHQSYEQMSQLFKNCLENQWEPLLYWCNQQLTLENNRLYPNEIKMMLFLNIYYNQTYELNSLLVLLENNTNLQFKEEEISVFRALIVPNKFMMGNDNNIFESNALNDLFKVTCTSQDELFIRHALINLMAMIILSGPNTFLWTFAFTPDKLVNTYGFGSTTTHKIMTNGVHYDCGCVLSENGEIVQFLMTDSILLNTPAVYVVYFATYGALAWHLLLDKNAVEHLNGPILAPKVIHFIENHGEDIVGDTVRTRVCHFVRARLLATMSFLSIYCNQNDARLLLNRCFEQFASISINHNNDNWIKPIYTELSDIRRAEQEFQTNVFYHVLEILSEHKSYIALLQNTQKDLQEYINKQSIIIHYSEFVTHLHNPKYNTSTLSLLHLLINSRDILKITIITYDLIRFYILLHQTFSQLINQEQFRNITLKEFTIIGKKRFKQNEKFYDMIIEKGIQAVNNYHSFANGYIQPGPCHLTQEFHSINEQTSIDYLLTTNVSDEGDIIMRIIIVLVNFNNNLLRTLETCMNDIFEHNCIIKNLLDTFNKQTIAISQLASSKIITGIIYLDDCECEENEQISMASLFHSQDGEFNFDFNYVQSYFIRRYLLGHVKINYHDIHHPYIFNIDIKQNFDDNKVYSIDNDLFSNILDNEQLEENIDHLNNMILDKLYDGVRILRQITLMIKDELKRYMIDNEIEKQKELSLMPIYTFVLKYGGEDKNILDIMYQCEIKNFQLCYIEYIRQLFENRIKGYEHLFINTHDQLRVPIDDVLKDNLEKIFQTIMMEEEIKTTILAITNLLDDLKQIEYYLFQQSSLSLITVCNLLSIDNPLLIFLTDDIKCENYMAICILLIQLRTQLMQKLILNDEESSIPTKLWCEQENEDKSHTMNSFRELLEQKSLEDEENEAAEQEDYTENNDNLLIIIESEDVEQQQQQQENAHELPTEESNIDHSSSLTSTVKDSLFEIQLKTIDIPSNQLTNKIKELLVLLNKTIQTNLSKSQKYVIQLPNNQPEISVLCRVDKFNERIEQLFLKNNYTKHALIDSFGITIDYMDKQQQNNFTSNCQVIEKQYLTSIHVHFNNEDIVYYAKNDTDIEIVLSRMFKEYPLIQLNNDNDICITDEYGQCINCGPIQDIIRKADDVHIYVNRGEKYLCQMSIIKPYIPELTDKVFIPTSKWQQLHDYLRKFSILQITTNFRFWHNIKNCIFDNNDTLSSSMCVSNDNCESVSIFAVKTDDIITVNFKSECESVTISTLTTACLHDVVRSLNRSADDMVFIISEAIISDLKQPLSNFLSRNFAVNKYSDDPDITFQMCSVITIIKSDDGYPMQIPVERKDTSVADIIKNICHRLNLDENEKFCLAKNSMDVIDDTMYLSNTSENSYLFLNENKTCTVTIANNEKLIDIDDDVKRFSRSVTIANIRQVFGVSSQLYLIYLHDFALSYETQISTILLLNSTSIAFQTKDVNNFPIPVTLVKDRNTLIQFNGAKSLTCDRICEVGCLIIGENPTFYELQMKNVSIDTSVSLDEINDTEIFHNIDDVIELQLMCTAEFMCVVTVIIEDHARICLQIMLAQKCFISSSFPSFETDSHFTL</sequence>
<dbReference type="SUPFAM" id="SSF52540">
    <property type="entry name" value="P-loop containing nucleoside triphosphate hydrolases"/>
    <property type="match status" value="1"/>
</dbReference>
<dbReference type="InterPro" id="IPR031248">
    <property type="entry name" value="RNF213"/>
</dbReference>
<dbReference type="PANTHER" id="PTHR22605:SF1">
    <property type="entry name" value="RZ-TYPE DOMAIN-CONTAINING PROTEIN"/>
    <property type="match status" value="1"/>
</dbReference>
<evidence type="ECO:0000313" key="3">
    <source>
        <dbReference type="EMBL" id="CAF3729996.1"/>
    </source>
</evidence>
<dbReference type="EMBL" id="CAJOBC010002372">
    <property type="protein sequence ID" value="CAF3729996.1"/>
    <property type="molecule type" value="Genomic_DNA"/>
</dbReference>
<reference evidence="2" key="1">
    <citation type="submission" date="2021-02" db="EMBL/GenBank/DDBJ databases">
        <authorList>
            <person name="Nowell W R."/>
        </authorList>
    </citation>
    <scope>NUCLEOTIDE SEQUENCE</scope>
</reference>
<dbReference type="Proteomes" id="UP000663829">
    <property type="component" value="Unassembled WGS sequence"/>
</dbReference>
<dbReference type="InterPro" id="IPR025662">
    <property type="entry name" value="Sigma_54_int_dom_ATP-bd_1"/>
</dbReference>
<dbReference type="EMBL" id="CAJNOQ010002372">
    <property type="protein sequence ID" value="CAF0954646.1"/>
    <property type="molecule type" value="Genomic_DNA"/>
</dbReference>
<dbReference type="InterPro" id="IPR027417">
    <property type="entry name" value="P-loop_NTPase"/>
</dbReference>
<dbReference type="PANTHER" id="PTHR22605">
    <property type="entry name" value="RZ-TYPE DOMAIN-CONTAINING PROTEIN"/>
    <property type="match status" value="1"/>
</dbReference>
<dbReference type="OrthoDB" id="2423195at2759"/>
<evidence type="ECO:0000256" key="1">
    <source>
        <dbReference type="SAM" id="MobiDB-lite"/>
    </source>
</evidence>
<dbReference type="Gene3D" id="3.40.50.300">
    <property type="entry name" value="P-loop containing nucleotide triphosphate hydrolases"/>
    <property type="match status" value="1"/>
</dbReference>
<feature type="region of interest" description="Disordered" evidence="1">
    <location>
        <begin position="3396"/>
        <end position="3417"/>
    </location>
</feature>
<dbReference type="GO" id="GO:0016887">
    <property type="term" value="F:ATP hydrolysis activity"/>
    <property type="evidence" value="ECO:0007669"/>
    <property type="project" value="InterPro"/>
</dbReference>